<feature type="domain" description="Ig-like" evidence="6">
    <location>
        <begin position="27"/>
        <end position="116"/>
    </location>
</feature>
<keyword evidence="4" id="KW-1133">Transmembrane helix</keyword>
<keyword evidence="2" id="KW-1015">Disulfide bond</keyword>
<feature type="domain" description="Fibronectin type-III" evidence="7">
    <location>
        <begin position="812"/>
        <end position="922"/>
    </location>
</feature>
<evidence type="ECO:0000256" key="4">
    <source>
        <dbReference type="SAM" id="Phobius"/>
    </source>
</evidence>
<feature type="domain" description="Fibronectin type-III" evidence="7">
    <location>
        <begin position="923"/>
        <end position="1028"/>
    </location>
</feature>
<accession>A0ABM1A934</accession>
<evidence type="ECO:0000259" key="6">
    <source>
        <dbReference type="PROSITE" id="PS50835"/>
    </source>
</evidence>
<protein>
    <submittedName>
        <fullName evidence="9">Neuroglian isoform X1</fullName>
    </submittedName>
    <submittedName>
        <fullName evidence="10">Neuroglian isoform X2</fullName>
    </submittedName>
</protein>
<evidence type="ECO:0000256" key="1">
    <source>
        <dbReference type="ARBA" id="ARBA00022737"/>
    </source>
</evidence>
<dbReference type="InterPro" id="IPR003598">
    <property type="entry name" value="Ig_sub2"/>
</dbReference>
<dbReference type="SMART" id="SM00060">
    <property type="entry name" value="FN3"/>
    <property type="match status" value="4"/>
</dbReference>
<sequence length="1336" mass="151350">MLKTRMLRSVFSVSVLVVTALAVSRPPAIFLQPTKNIYYKAYETVQMPCKATGEPKPGYFWKRNEIDFNPSGNDVRIVQLPGAGTLVINRPEDKDEGIYQCFARNDFGISVSVTVNLRQARLGKFDYAKPRNHYPRLGQPYMLNCVPPESVPPPAVFWVTKLKIGGMEVLNYDARVSMDREYRLRFAHVEPGDDKDGQPYACVASNSIMRDNSPGPLHYMIPQGRMEYRTVEYLWADQNDRFGLAGDTFNVKCIFGGNPTPDVHWERTDNKTMSDRAKLKSFAQELEITNLQPEDAGKYECWATNSMSQERKIRTFSIRVQSRPVFLKEPQDVEIGVGGNVEFECVAEANPEPSIVWFVDGTPFDKLEDPRFKGRLKKPVETKLFIENVVQTDHMVIQCNASNTHGYVFADVYLNVLSEAPTIVEPPRAMQLSAEGQPVNLTCQVTGKPDPIITWFKNSEQITGGRYEILPNGHLQIRSVVLADAGHYRCQAQNRFNSTSAEGSLVVRRKTQIEQRPGDLEVNAGKDGKFTCSGTTDPEEVNNLRIVWYKDGKPITANDQRMTTNNQDNSLTISGTIVRDSGTYTCVATNGLDQSSASAVLTVKDRPDAPSKVYHEYCNKNATLHWMPGSYNNAPVQYYVLQYNTSFNPDQWNFGLKVNATLNKVNMTLSPFVDYTFRVIAYNKIGPSEPSFPSKVVCTTKPDRPSFHPRNLRTLGHQPGKLYIEWTPIPPLQQNGLGFYYSLQILREGDSEELGLQTFKINDWETSFKEISTGRVYEPYRITMKAGNNLGEAKENAPTITGYSYESYPVISPTNIQVIEIGDTYAVFTWDFLKSEIGKRNTKIRGQFMGFKIQFWEENYKIFTIREEDIGPDSATNTTGNTFRARVENMLPNTRMEAHIAVMNNFYIGTPTDSVRFRTLRGFPGPVQYFRPINIGDTHVNLEWGAPEENRGDLEGYDISYRLVNGLDLGEMQEREPQINDPFATNSYLSGLSPRSKYRIYIYARTVKGRGESYFIEVITGKAGTPRMPSFSIVSVGSHNINITWWINAFADSGTVVFVEYRKLDGAEWLRTTDEVVHTWKNIENLEAGTKYEIRLKTTNGVTSVASGIDEVTTDGTAEAYALVGNPLWFAMMLLSIVLIIALLVLFFICYRQGFRFNDRANTPYSYNAPYSGTYDNTVGVAQGSEHFGPEPQGYNNDYYDRRDYPAYEDDQGGFDEKRPPSYSSDKPPPHGDYEPYDDRYDSQYYNGQGAPQGGGNYDYEDYGQDDRNYGGQRRDDYYGQDPYYGDRHRDDYYDERDRGGYNDGRHNYDYDDRDPPTASAPPSEASAGKASSTFV</sequence>
<dbReference type="CDD" id="cd00096">
    <property type="entry name" value="Ig"/>
    <property type="match status" value="1"/>
</dbReference>
<feature type="transmembrane region" description="Helical" evidence="4">
    <location>
        <begin position="1128"/>
        <end position="1151"/>
    </location>
</feature>
<dbReference type="InterPro" id="IPR007110">
    <property type="entry name" value="Ig-like_dom"/>
</dbReference>
<dbReference type="Pfam" id="PF07679">
    <property type="entry name" value="I-set"/>
    <property type="match status" value="4"/>
</dbReference>
<dbReference type="SMART" id="SM00408">
    <property type="entry name" value="IGc2"/>
    <property type="match status" value="5"/>
</dbReference>
<feature type="compositionally biased region" description="Basic and acidic residues" evidence="3">
    <location>
        <begin position="1228"/>
        <end position="1242"/>
    </location>
</feature>
<feature type="signal peptide" evidence="5">
    <location>
        <begin position="1"/>
        <end position="22"/>
    </location>
</feature>
<dbReference type="CDD" id="cd00063">
    <property type="entry name" value="FN3"/>
    <property type="match status" value="4"/>
</dbReference>
<gene>
    <name evidence="9 10" type="primary">LOC101855748</name>
</gene>
<dbReference type="InterPro" id="IPR036116">
    <property type="entry name" value="FN3_sf"/>
</dbReference>
<dbReference type="InterPro" id="IPR013783">
    <property type="entry name" value="Ig-like_fold"/>
</dbReference>
<evidence type="ECO:0000313" key="8">
    <source>
        <dbReference type="Proteomes" id="UP000694888"/>
    </source>
</evidence>
<evidence type="ECO:0000259" key="7">
    <source>
        <dbReference type="PROSITE" id="PS50853"/>
    </source>
</evidence>
<keyword evidence="4" id="KW-0472">Membrane</keyword>
<feature type="compositionally biased region" description="Low complexity" evidence="3">
    <location>
        <begin position="1317"/>
        <end position="1336"/>
    </location>
</feature>
<dbReference type="SUPFAM" id="SSF48726">
    <property type="entry name" value="Immunoglobulin"/>
    <property type="match status" value="6"/>
</dbReference>
<feature type="domain" description="Fibronectin type-III" evidence="7">
    <location>
        <begin position="606"/>
        <end position="703"/>
    </location>
</feature>
<organism evidence="8 10">
    <name type="scientific">Aplysia californica</name>
    <name type="common">California sea hare</name>
    <dbReference type="NCBI Taxonomy" id="6500"/>
    <lineage>
        <taxon>Eukaryota</taxon>
        <taxon>Metazoa</taxon>
        <taxon>Spiralia</taxon>
        <taxon>Lophotrochozoa</taxon>
        <taxon>Mollusca</taxon>
        <taxon>Gastropoda</taxon>
        <taxon>Heterobranchia</taxon>
        <taxon>Euthyneura</taxon>
        <taxon>Tectipleura</taxon>
        <taxon>Aplysiida</taxon>
        <taxon>Aplysioidea</taxon>
        <taxon>Aplysiidae</taxon>
        <taxon>Aplysia</taxon>
    </lineage>
</organism>
<feature type="chain" id="PRO_5045021911" evidence="5">
    <location>
        <begin position="23"/>
        <end position="1336"/>
    </location>
</feature>
<dbReference type="GeneID" id="101855748"/>
<dbReference type="InterPro" id="IPR003961">
    <property type="entry name" value="FN3_dom"/>
</dbReference>
<dbReference type="PROSITE" id="PS50853">
    <property type="entry name" value="FN3"/>
    <property type="match status" value="4"/>
</dbReference>
<dbReference type="PROSITE" id="PS50835">
    <property type="entry name" value="IG_LIKE"/>
    <property type="match status" value="5"/>
</dbReference>
<dbReference type="InterPro" id="IPR013098">
    <property type="entry name" value="Ig_I-set"/>
</dbReference>
<dbReference type="Proteomes" id="UP000694888">
    <property type="component" value="Unplaced"/>
</dbReference>
<dbReference type="Pfam" id="PF13927">
    <property type="entry name" value="Ig_3"/>
    <property type="match status" value="1"/>
</dbReference>
<dbReference type="SUPFAM" id="SSF49265">
    <property type="entry name" value="Fibronectin type III"/>
    <property type="match status" value="3"/>
</dbReference>
<dbReference type="Pfam" id="PF00041">
    <property type="entry name" value="fn3"/>
    <property type="match status" value="2"/>
</dbReference>
<evidence type="ECO:0000313" key="10">
    <source>
        <dbReference type="RefSeq" id="XP_012943168.1"/>
    </source>
</evidence>
<feature type="domain" description="Ig-like" evidence="6">
    <location>
        <begin position="222"/>
        <end position="317"/>
    </location>
</feature>
<feature type="compositionally biased region" description="Basic and acidic residues" evidence="3">
    <location>
        <begin position="1285"/>
        <end position="1316"/>
    </location>
</feature>
<keyword evidence="5" id="KW-0732">Signal</keyword>
<feature type="domain" description="Ig-like" evidence="6">
    <location>
        <begin position="421"/>
        <end position="506"/>
    </location>
</feature>
<evidence type="ECO:0000256" key="5">
    <source>
        <dbReference type="SAM" id="SignalP"/>
    </source>
</evidence>
<feature type="domain" description="Fibronectin type-III" evidence="7">
    <location>
        <begin position="708"/>
        <end position="807"/>
    </location>
</feature>
<evidence type="ECO:0000256" key="2">
    <source>
        <dbReference type="ARBA" id="ARBA00023157"/>
    </source>
</evidence>
<feature type="region of interest" description="Disordered" evidence="3">
    <location>
        <begin position="1182"/>
        <end position="1336"/>
    </location>
</feature>
<keyword evidence="8" id="KW-1185">Reference proteome</keyword>
<keyword evidence="4" id="KW-0812">Transmembrane</keyword>
<feature type="domain" description="Ig-like" evidence="6">
    <location>
        <begin position="511"/>
        <end position="602"/>
    </location>
</feature>
<evidence type="ECO:0000313" key="9">
    <source>
        <dbReference type="RefSeq" id="XP_012943167.1"/>
    </source>
</evidence>
<dbReference type="PANTHER" id="PTHR44170:SF6">
    <property type="entry name" value="CONTACTIN"/>
    <property type="match status" value="1"/>
</dbReference>
<dbReference type="RefSeq" id="XP_012943168.1">
    <property type="nucleotide sequence ID" value="XM_013087714.2"/>
</dbReference>
<dbReference type="InterPro" id="IPR003599">
    <property type="entry name" value="Ig_sub"/>
</dbReference>
<dbReference type="InterPro" id="IPR036179">
    <property type="entry name" value="Ig-like_dom_sf"/>
</dbReference>
<dbReference type="PANTHER" id="PTHR44170">
    <property type="entry name" value="PROTEIN SIDEKICK"/>
    <property type="match status" value="1"/>
</dbReference>
<dbReference type="RefSeq" id="XP_012943167.1">
    <property type="nucleotide sequence ID" value="XM_013087713.1"/>
</dbReference>
<dbReference type="SMART" id="SM00409">
    <property type="entry name" value="IG"/>
    <property type="match status" value="6"/>
</dbReference>
<dbReference type="Gene3D" id="2.60.40.10">
    <property type="entry name" value="Immunoglobulins"/>
    <property type="match status" value="11"/>
</dbReference>
<proteinExistence type="predicted"/>
<keyword evidence="1" id="KW-0677">Repeat</keyword>
<feature type="compositionally biased region" description="Basic and acidic residues" evidence="3">
    <location>
        <begin position="1265"/>
        <end position="1278"/>
    </location>
</feature>
<reference evidence="9 10" key="1">
    <citation type="submission" date="2025-05" db="UniProtKB">
        <authorList>
            <consortium name="RefSeq"/>
        </authorList>
    </citation>
    <scope>IDENTIFICATION</scope>
</reference>
<name>A0ABM1A934_APLCA</name>
<feature type="domain" description="Ig-like" evidence="6">
    <location>
        <begin position="324"/>
        <end position="415"/>
    </location>
</feature>
<evidence type="ECO:0000256" key="3">
    <source>
        <dbReference type="SAM" id="MobiDB-lite"/>
    </source>
</evidence>